<dbReference type="EMBL" id="NMVI01000015">
    <property type="protein sequence ID" value="OYN87862.1"/>
    <property type="molecule type" value="Genomic_DNA"/>
</dbReference>
<gene>
    <name evidence="1" type="ORF">CGZ92_06275</name>
</gene>
<evidence type="ECO:0008006" key="3">
    <source>
        <dbReference type="Google" id="ProtNLM"/>
    </source>
</evidence>
<sequence>MTPVSARRCSKTACGQRAVATLTYVYADSLVVLGPLATVAEPGSYDLCQQHSQGMSVPKGWEVIRLPESDVTPEPDHDDLLALAEAVRAVGFADPDAVIEQTPEVVEVRRRGHLRVLRDPEL</sequence>
<accession>A0A255EEN6</accession>
<dbReference type="AlphaFoldDB" id="A0A255EEN6"/>
<dbReference type="Proteomes" id="UP000216533">
    <property type="component" value="Unassembled WGS sequence"/>
</dbReference>
<comment type="caution">
    <text evidence="1">The sequence shown here is derived from an EMBL/GenBank/DDBJ whole genome shotgun (WGS) entry which is preliminary data.</text>
</comment>
<evidence type="ECO:0000313" key="1">
    <source>
        <dbReference type="EMBL" id="OYN87862.1"/>
    </source>
</evidence>
<organism evidence="1 2">
    <name type="scientific">Parenemella sanctibonifatiensis</name>
    <dbReference type="NCBI Taxonomy" id="2016505"/>
    <lineage>
        <taxon>Bacteria</taxon>
        <taxon>Bacillati</taxon>
        <taxon>Actinomycetota</taxon>
        <taxon>Actinomycetes</taxon>
        <taxon>Propionibacteriales</taxon>
        <taxon>Propionibacteriaceae</taxon>
        <taxon>Parenemella</taxon>
    </lineage>
</organism>
<dbReference type="Pfam" id="PF12005">
    <property type="entry name" value="DUF3499"/>
    <property type="match status" value="1"/>
</dbReference>
<reference evidence="1 2" key="1">
    <citation type="submission" date="2017-07" db="EMBL/GenBank/DDBJ databases">
        <title>Draft whole genome sequences of clinical Proprionibacteriaceae strains.</title>
        <authorList>
            <person name="Bernier A.-M."/>
            <person name="Bernard K."/>
            <person name="Domingo M.-C."/>
        </authorList>
    </citation>
    <scope>NUCLEOTIDE SEQUENCE [LARGE SCALE GENOMIC DNA]</scope>
    <source>
        <strain evidence="1 2">NML 160184</strain>
    </source>
</reference>
<proteinExistence type="predicted"/>
<dbReference type="RefSeq" id="WP_094450527.1">
    <property type="nucleotide sequence ID" value="NZ_NMVI01000015.1"/>
</dbReference>
<dbReference type="InterPro" id="IPR021888">
    <property type="entry name" value="DUF3499"/>
</dbReference>
<name>A0A255EEN6_9ACTN</name>
<evidence type="ECO:0000313" key="2">
    <source>
        <dbReference type="Proteomes" id="UP000216533"/>
    </source>
</evidence>
<protein>
    <recommendedName>
        <fullName evidence="3">DUF3499 domain-containing protein</fullName>
    </recommendedName>
</protein>